<dbReference type="Proteomes" id="UP000011682">
    <property type="component" value="Unassembled WGS sequence"/>
</dbReference>
<dbReference type="EMBL" id="ANAH02000001">
    <property type="protein sequence ID" value="EPX64595.1"/>
    <property type="molecule type" value="Genomic_DNA"/>
</dbReference>
<keyword evidence="2" id="KW-1185">Reference proteome</keyword>
<sequence length="40" mass="4594">MDILVMDGTLRTPWGRRWRRAQAPCSLCSRANILGERIHG</sequence>
<evidence type="ECO:0000313" key="1">
    <source>
        <dbReference type="EMBL" id="EPX64595.1"/>
    </source>
</evidence>
<gene>
    <name evidence="1" type="ORF">D187_000017</name>
</gene>
<dbReference type="AlphaFoldDB" id="S9PK28"/>
<proteinExistence type="predicted"/>
<evidence type="ECO:0000313" key="2">
    <source>
        <dbReference type="Proteomes" id="UP000011682"/>
    </source>
</evidence>
<protein>
    <submittedName>
        <fullName evidence="1">Uncharacterized protein</fullName>
    </submittedName>
</protein>
<accession>S9PK28</accession>
<reference evidence="1" key="1">
    <citation type="submission" date="2013-05" db="EMBL/GenBank/DDBJ databases">
        <title>Genome assembly of Cystobacter fuscus DSM 2262.</title>
        <authorList>
            <person name="Sharma G."/>
            <person name="Khatri I."/>
            <person name="Kaur C."/>
            <person name="Mayilraj S."/>
            <person name="Subramanian S."/>
        </authorList>
    </citation>
    <scope>NUCLEOTIDE SEQUENCE [LARGE SCALE GENOMIC DNA]</scope>
    <source>
        <strain evidence="1">DSM 2262</strain>
    </source>
</reference>
<organism evidence="1 2">
    <name type="scientific">Cystobacter fuscus (strain ATCC 25194 / DSM 2262 / NBRC 100088 / M29)</name>
    <dbReference type="NCBI Taxonomy" id="1242864"/>
    <lineage>
        <taxon>Bacteria</taxon>
        <taxon>Pseudomonadati</taxon>
        <taxon>Myxococcota</taxon>
        <taxon>Myxococcia</taxon>
        <taxon>Myxococcales</taxon>
        <taxon>Cystobacterineae</taxon>
        <taxon>Archangiaceae</taxon>
        <taxon>Cystobacter</taxon>
    </lineage>
</organism>
<name>S9PK28_CYSF2</name>
<comment type="caution">
    <text evidence="1">The sequence shown here is derived from an EMBL/GenBank/DDBJ whole genome shotgun (WGS) entry which is preliminary data.</text>
</comment>